<dbReference type="PANTHER" id="PTHR38032:SF1">
    <property type="entry name" value="RNA-BINDING PROTEIN KHPB N-TERMINAL DOMAIN-CONTAINING PROTEIN"/>
    <property type="match status" value="1"/>
</dbReference>
<accession>B7IE66</accession>
<dbReference type="KEGG" id="taf:THA_1867"/>
<dbReference type="InterPro" id="IPR005646">
    <property type="entry name" value="FapA"/>
</dbReference>
<dbReference type="InterPro" id="IPR046865">
    <property type="entry name" value="FapA_b_solenoid"/>
</dbReference>
<dbReference type="eggNOG" id="COG1315">
    <property type="taxonomic scope" value="Bacteria"/>
</dbReference>
<dbReference type="Pfam" id="PF03961">
    <property type="entry name" value="FapA"/>
    <property type="match status" value="1"/>
</dbReference>
<dbReference type="Pfam" id="PF20250">
    <property type="entry name" value="FapA_N"/>
    <property type="match status" value="1"/>
</dbReference>
<dbReference type="InterPro" id="IPR046866">
    <property type="entry name" value="FapA_N"/>
</dbReference>
<keyword evidence="4" id="KW-1185">Reference proteome</keyword>
<evidence type="ECO:0000313" key="3">
    <source>
        <dbReference type="EMBL" id="ACJ76293.1"/>
    </source>
</evidence>
<evidence type="ECO:0000256" key="1">
    <source>
        <dbReference type="SAM" id="Coils"/>
    </source>
</evidence>
<reference evidence="3 4" key="1">
    <citation type="journal article" date="2009" name="J. Bacteriol.">
        <title>The genome of Thermosipho africanus TCF52B: lateral genetic connections to the Firmicutes and Archaea.</title>
        <authorList>
            <person name="Nesboe C.L."/>
            <person name="Bapteste E."/>
            <person name="Curtis B."/>
            <person name="Dahle H."/>
            <person name="Lopez P."/>
            <person name="Macleod D."/>
            <person name="Dlutek M."/>
            <person name="Bowman S."/>
            <person name="Zhaxybayeva O."/>
            <person name="Birkeland N.-K."/>
            <person name="Doolittle W.F."/>
        </authorList>
    </citation>
    <scope>NUCLEOTIDE SEQUENCE [LARGE SCALE GENOMIC DNA]</scope>
    <source>
        <strain evidence="3 4">TCF52B</strain>
    </source>
</reference>
<dbReference type="PANTHER" id="PTHR38032">
    <property type="entry name" value="POLYMERASE-RELATED"/>
    <property type="match status" value="1"/>
</dbReference>
<dbReference type="OrthoDB" id="9816426at2"/>
<dbReference type="EMBL" id="CP001185">
    <property type="protein sequence ID" value="ACJ76293.1"/>
    <property type="molecule type" value="Genomic_DNA"/>
</dbReference>
<name>B7IE66_THEAB</name>
<dbReference type="RefSeq" id="WP_012580465.1">
    <property type="nucleotide sequence ID" value="NC_011653.1"/>
</dbReference>
<dbReference type="STRING" id="484019.THA_1867"/>
<feature type="coiled-coil region" evidence="1">
    <location>
        <begin position="382"/>
        <end position="409"/>
    </location>
</feature>
<protein>
    <recommendedName>
        <fullName evidence="2">Flagellar Assembly Protein A N-terminal region domain-containing protein</fullName>
    </recommendedName>
</protein>
<dbReference type="HOGENOM" id="CLU_026157_1_0_0"/>
<dbReference type="AlphaFoldDB" id="B7IE66"/>
<sequence>MIIKVKVPENKMSASIILEKAGDDDKVTPKEIVDALNEAGVKFGIDYDVINRICQNPEFFVPLQVAVGKEPKNGEDGRIEFVNFEKEKESDKKNIDFREFPTHKRIIVRKGQKIATVYEPTEGEDGINVFGEKIAGKVGNKVDIKLGNNVELKDNSIYSKVDGILIVDLNENFIDVGEVLEIKGDVDYSIGNIDFPGEVVITGDVKPGFVVRAKKDIKVEGIIEAATVISLEGNIIVSGIKGRDKGIVKCSEDLNVRFAENANLEAKNLIFKDLLNNCNVKVSESIISENGRGVIVGGEYIAGVKIEAEEIGSEIGIPTRLEVGIPPHLLEERKLLHTQIMLDKQNAEKLMKIVKQYKLLKEKKVDIPNDKKQLFVKATTTLLNIKEQLEKNKKRLDEIEEMINKIKVDAKVVARKIIYPGVEIMLQGLKYYINKPLNKAVLRIENDNIIVGGYKE</sequence>
<keyword evidence="1" id="KW-0175">Coiled coil</keyword>
<organism evidence="3 4">
    <name type="scientific">Thermosipho africanus (strain TCF52B)</name>
    <dbReference type="NCBI Taxonomy" id="484019"/>
    <lineage>
        <taxon>Bacteria</taxon>
        <taxon>Thermotogati</taxon>
        <taxon>Thermotogota</taxon>
        <taxon>Thermotogae</taxon>
        <taxon>Thermotogales</taxon>
        <taxon>Fervidobacteriaceae</taxon>
        <taxon>Thermosipho</taxon>
    </lineage>
</organism>
<feature type="domain" description="Flagellar Assembly Protein A N-terminal region" evidence="2">
    <location>
        <begin position="3"/>
        <end position="167"/>
    </location>
</feature>
<evidence type="ECO:0000313" key="4">
    <source>
        <dbReference type="Proteomes" id="UP000002453"/>
    </source>
</evidence>
<gene>
    <name evidence="3" type="ordered locus">THA_1867</name>
</gene>
<proteinExistence type="predicted"/>
<evidence type="ECO:0000259" key="2">
    <source>
        <dbReference type="Pfam" id="PF20250"/>
    </source>
</evidence>
<dbReference type="Proteomes" id="UP000002453">
    <property type="component" value="Chromosome"/>
</dbReference>